<dbReference type="Gene3D" id="3.40.50.1820">
    <property type="entry name" value="alpha/beta hydrolase"/>
    <property type="match status" value="2"/>
</dbReference>
<accession>A0A7R9L1W7</accession>
<dbReference type="InterPro" id="IPR029058">
    <property type="entry name" value="AB_hydrolase_fold"/>
</dbReference>
<evidence type="ECO:0000313" key="4">
    <source>
        <dbReference type="EMBL" id="CAD7633359.1"/>
    </source>
</evidence>
<proteinExistence type="inferred from homology"/>
<keyword evidence="5" id="KW-1185">Reference proteome</keyword>
<dbReference type="EMBL" id="OC867181">
    <property type="protein sequence ID" value="CAD7633359.1"/>
    <property type="molecule type" value="Genomic_DNA"/>
</dbReference>
<evidence type="ECO:0000313" key="5">
    <source>
        <dbReference type="Proteomes" id="UP000759131"/>
    </source>
</evidence>
<evidence type="ECO:0000259" key="3">
    <source>
        <dbReference type="Pfam" id="PF00135"/>
    </source>
</evidence>
<dbReference type="Pfam" id="PF00135">
    <property type="entry name" value="COesterase"/>
    <property type="match status" value="2"/>
</dbReference>
<sequence length="247" mass="26971">CIMDAKFLSIFLTLINEYTDWSRAVEQPINILESMADILSDSLVVSPLIQTGDLHSGPPLTSSIAGAADTTAGAGKTFFYIFTHQNEESVANKLNVKESCSHSVELSYIFGAPLSYHLLGKSMTHFATNYSRAEVTLSEALMTYWINFAKFGIKALLYSSVSATFLVHFLYPIVLGKSFLPVLVDGVVRGNYGLMDQVAALHWIQENIAEFGGQSDNVTIIGYGYGAACAHLLMISPMAKAHNCRII</sequence>
<keyword evidence="2" id="KW-0325">Glycoprotein</keyword>
<dbReference type="InterPro" id="IPR051093">
    <property type="entry name" value="Neuroligin/BSAL"/>
</dbReference>
<evidence type="ECO:0000256" key="1">
    <source>
        <dbReference type="ARBA" id="ARBA00005964"/>
    </source>
</evidence>
<dbReference type="EMBL" id="CAJPIZ010012606">
    <property type="protein sequence ID" value="CAG2113789.1"/>
    <property type="molecule type" value="Genomic_DNA"/>
</dbReference>
<dbReference type="OrthoDB" id="6494471at2759"/>
<protein>
    <recommendedName>
        <fullName evidence="3">Carboxylesterase type B domain-containing protein</fullName>
    </recommendedName>
</protein>
<feature type="domain" description="Carboxylesterase type B" evidence="3">
    <location>
        <begin position="13"/>
        <end position="152"/>
    </location>
</feature>
<comment type="similarity">
    <text evidence="1">Belongs to the type-B carboxylesterase/lipase family.</text>
</comment>
<feature type="non-terminal residue" evidence="4">
    <location>
        <position position="247"/>
    </location>
</feature>
<dbReference type="AlphaFoldDB" id="A0A7R9L1W7"/>
<feature type="domain" description="Carboxylesterase type B" evidence="3">
    <location>
        <begin position="185"/>
        <end position="241"/>
    </location>
</feature>
<gene>
    <name evidence="4" type="ORF">OSB1V03_LOCUS13756</name>
</gene>
<dbReference type="PANTHER" id="PTHR43903">
    <property type="entry name" value="NEUROLIGIN"/>
    <property type="match status" value="1"/>
</dbReference>
<evidence type="ECO:0000256" key="2">
    <source>
        <dbReference type="ARBA" id="ARBA00023180"/>
    </source>
</evidence>
<dbReference type="Proteomes" id="UP000759131">
    <property type="component" value="Unassembled WGS sequence"/>
</dbReference>
<dbReference type="SUPFAM" id="SSF53474">
    <property type="entry name" value="alpha/beta-Hydrolases"/>
    <property type="match status" value="2"/>
</dbReference>
<name>A0A7R9L1W7_9ACAR</name>
<dbReference type="InterPro" id="IPR002018">
    <property type="entry name" value="CarbesteraseB"/>
</dbReference>
<reference evidence="4" key="1">
    <citation type="submission" date="2020-11" db="EMBL/GenBank/DDBJ databases">
        <authorList>
            <person name="Tran Van P."/>
        </authorList>
    </citation>
    <scope>NUCLEOTIDE SEQUENCE</scope>
</reference>
<organism evidence="4">
    <name type="scientific">Medioppia subpectinata</name>
    <dbReference type="NCBI Taxonomy" id="1979941"/>
    <lineage>
        <taxon>Eukaryota</taxon>
        <taxon>Metazoa</taxon>
        <taxon>Ecdysozoa</taxon>
        <taxon>Arthropoda</taxon>
        <taxon>Chelicerata</taxon>
        <taxon>Arachnida</taxon>
        <taxon>Acari</taxon>
        <taxon>Acariformes</taxon>
        <taxon>Sarcoptiformes</taxon>
        <taxon>Oribatida</taxon>
        <taxon>Brachypylina</taxon>
        <taxon>Oppioidea</taxon>
        <taxon>Oppiidae</taxon>
        <taxon>Medioppia</taxon>
    </lineage>
</organism>